<evidence type="ECO:0000313" key="1">
    <source>
        <dbReference type="EMBL" id="KAH6930035.1"/>
    </source>
</evidence>
<keyword evidence="2" id="KW-1185">Reference proteome</keyword>
<dbReference type="Proteomes" id="UP000821845">
    <property type="component" value="Chromosome 5"/>
</dbReference>
<comment type="caution">
    <text evidence="1">The sequence shown here is derived from an EMBL/GenBank/DDBJ whole genome shotgun (WGS) entry which is preliminary data.</text>
</comment>
<evidence type="ECO:0000313" key="2">
    <source>
        <dbReference type="Proteomes" id="UP000821845"/>
    </source>
</evidence>
<name>A0ACB7S6A0_HYAAI</name>
<reference evidence="1" key="1">
    <citation type="submission" date="2020-05" db="EMBL/GenBank/DDBJ databases">
        <title>Large-scale comparative analyses of tick genomes elucidate their genetic diversity and vector capacities.</title>
        <authorList>
            <person name="Jia N."/>
            <person name="Wang J."/>
            <person name="Shi W."/>
            <person name="Du L."/>
            <person name="Sun Y."/>
            <person name="Zhan W."/>
            <person name="Jiang J."/>
            <person name="Wang Q."/>
            <person name="Zhang B."/>
            <person name="Ji P."/>
            <person name="Sakyi L.B."/>
            <person name="Cui X."/>
            <person name="Yuan T."/>
            <person name="Jiang B."/>
            <person name="Yang W."/>
            <person name="Lam T.T.-Y."/>
            <person name="Chang Q."/>
            <person name="Ding S."/>
            <person name="Wang X."/>
            <person name="Zhu J."/>
            <person name="Ruan X."/>
            <person name="Zhao L."/>
            <person name="Wei J."/>
            <person name="Que T."/>
            <person name="Du C."/>
            <person name="Cheng J."/>
            <person name="Dai P."/>
            <person name="Han X."/>
            <person name="Huang E."/>
            <person name="Gao Y."/>
            <person name="Liu J."/>
            <person name="Shao H."/>
            <person name="Ye R."/>
            <person name="Li L."/>
            <person name="Wei W."/>
            <person name="Wang X."/>
            <person name="Wang C."/>
            <person name="Yang T."/>
            <person name="Huo Q."/>
            <person name="Li W."/>
            <person name="Guo W."/>
            <person name="Chen H."/>
            <person name="Zhou L."/>
            <person name="Ni X."/>
            <person name="Tian J."/>
            <person name="Zhou Y."/>
            <person name="Sheng Y."/>
            <person name="Liu T."/>
            <person name="Pan Y."/>
            <person name="Xia L."/>
            <person name="Li J."/>
            <person name="Zhao F."/>
            <person name="Cao W."/>
        </authorList>
    </citation>
    <scope>NUCLEOTIDE SEQUENCE</scope>
    <source>
        <strain evidence="1">Hyas-2018</strain>
    </source>
</reference>
<protein>
    <submittedName>
        <fullName evidence="1">Uncharacterized protein</fullName>
    </submittedName>
</protein>
<gene>
    <name evidence="1" type="ORF">HPB50_008106</name>
</gene>
<accession>A0ACB7S6A0</accession>
<organism evidence="1 2">
    <name type="scientific">Hyalomma asiaticum</name>
    <name type="common">Tick</name>
    <dbReference type="NCBI Taxonomy" id="266040"/>
    <lineage>
        <taxon>Eukaryota</taxon>
        <taxon>Metazoa</taxon>
        <taxon>Ecdysozoa</taxon>
        <taxon>Arthropoda</taxon>
        <taxon>Chelicerata</taxon>
        <taxon>Arachnida</taxon>
        <taxon>Acari</taxon>
        <taxon>Parasitiformes</taxon>
        <taxon>Ixodida</taxon>
        <taxon>Ixodoidea</taxon>
        <taxon>Ixodidae</taxon>
        <taxon>Hyalomminae</taxon>
        <taxon>Hyalomma</taxon>
    </lineage>
</organism>
<proteinExistence type="predicted"/>
<dbReference type="EMBL" id="CM023485">
    <property type="protein sequence ID" value="KAH6930035.1"/>
    <property type="molecule type" value="Genomic_DNA"/>
</dbReference>
<sequence length="168" mass="19277">MCPVLRLLLLLLLLLLQSFQRQLLRRATTRMQALSLHRIPRTLPQPLRGLWPLPRRRHVVFSGRRRHRKHLHRFVKTRLPAKQNELVLKTFTQAYRRLRLPSSDTSSEDSFSLGLSSVVESDIAMGTLREIKRGHTSSACSDEASDGRAETQRPKKPRPSSGRSKCAP</sequence>